<dbReference type="PANTHER" id="PTHR13696:SF99">
    <property type="entry name" value="COBYRINIC ACID AC-DIAMIDE SYNTHASE"/>
    <property type="match status" value="1"/>
</dbReference>
<protein>
    <submittedName>
        <fullName evidence="2">Chromosome (Plasmid) partitioning protein</fullName>
    </submittedName>
</protein>
<proteinExistence type="predicted"/>
<dbReference type="InterPro" id="IPR027417">
    <property type="entry name" value="P-loop_NTPase"/>
</dbReference>
<gene>
    <name evidence="2" type="ORF">KF707C_p420</name>
</gene>
<dbReference type="Pfam" id="PF13614">
    <property type="entry name" value="AAA_31"/>
    <property type="match status" value="1"/>
</dbReference>
<feature type="domain" description="AAA" evidence="1">
    <location>
        <begin position="1"/>
        <end position="140"/>
    </location>
</feature>
<dbReference type="KEGG" id="pfuw:KF707C_p420"/>
<dbReference type="SUPFAM" id="SSF52540">
    <property type="entry name" value="P-loop containing nucleoside triphosphate hydrolases"/>
    <property type="match status" value="1"/>
</dbReference>
<evidence type="ECO:0000313" key="3">
    <source>
        <dbReference type="Proteomes" id="UP000218554"/>
    </source>
</evidence>
<dbReference type="PANTHER" id="PTHR13696">
    <property type="entry name" value="P-LOOP CONTAINING NUCLEOSIDE TRIPHOSPHATE HYDROLASE"/>
    <property type="match status" value="1"/>
</dbReference>
<evidence type="ECO:0000313" key="2">
    <source>
        <dbReference type="EMBL" id="BAU77431.1"/>
    </source>
</evidence>
<evidence type="ECO:0000259" key="1">
    <source>
        <dbReference type="Pfam" id="PF13614"/>
    </source>
</evidence>
<name>A0AAD1C4M6_METFU</name>
<dbReference type="EMBL" id="AP014863">
    <property type="protein sequence ID" value="BAU77431.1"/>
    <property type="molecule type" value="Genomic_DNA"/>
</dbReference>
<keyword evidence="3" id="KW-1185">Reference proteome</keyword>
<dbReference type="InterPro" id="IPR025669">
    <property type="entry name" value="AAA_dom"/>
</dbReference>
<accession>A0AAD1C4M6</accession>
<dbReference type="CDD" id="cd02042">
    <property type="entry name" value="ParAB_family"/>
    <property type="match status" value="1"/>
</dbReference>
<dbReference type="InterPro" id="IPR050678">
    <property type="entry name" value="DNA_Partitioning_ATPase"/>
</dbReference>
<keyword evidence="2" id="KW-0614">Plasmid</keyword>
<organism evidence="2 3">
    <name type="scientific">Metapseudomonas furukawaii</name>
    <name type="common">Pseudomonas furukawaii</name>
    <dbReference type="NCBI Taxonomy" id="1149133"/>
    <lineage>
        <taxon>Bacteria</taxon>
        <taxon>Pseudomonadati</taxon>
        <taxon>Pseudomonadota</taxon>
        <taxon>Gammaproteobacteria</taxon>
        <taxon>Pseudomonadales</taxon>
        <taxon>Pseudomonadaceae</taxon>
        <taxon>Metapseudomonas</taxon>
    </lineage>
</organism>
<dbReference type="Proteomes" id="UP000218554">
    <property type="component" value="Plasmid pKF707"/>
</dbReference>
<reference evidence="2 3" key="1">
    <citation type="journal article" date="2018" name="Int. J. Syst. Evol. Microbiol.">
        <title>Pseudomonas furukawaii sp. nov., a polychlorinated biphenyl-degrading bacterium isolated from biphenyl-contaminated soil in Japan.</title>
        <authorList>
            <person name="Kimura N."/>
            <person name="Watanabe T."/>
            <person name="Suenaga H."/>
            <person name="Fujihara H."/>
            <person name="Futagami T."/>
            <person name="Goto M."/>
            <person name="Hanada S."/>
            <person name="Hirose J."/>
        </authorList>
    </citation>
    <scope>NUCLEOTIDE SEQUENCE [LARGE SCALE GENOMIC DNA]</scope>
    <source>
        <strain evidence="3">DSM 10086 / NBRC 110670 / KF707</strain>
    </source>
</reference>
<dbReference type="Gene3D" id="3.40.50.300">
    <property type="entry name" value="P-loop containing nucleotide triphosphate hydrolases"/>
    <property type="match status" value="1"/>
</dbReference>
<geneLocation type="plasmid" evidence="2 3">
    <name>pKF707</name>
</geneLocation>
<sequence>MIDLDTQGNATDTLEEFSSGLTTSNLFLPLTAAQQALTAIPNGEPVITLIAADPGLADLEDLDLGDAGENFRDALSVLAEQGYDLCLIDTPPSLGKALTIALYVADFFISPIQLKRYSLSGINKMNTAVGAIRQFNPDLQFLGMVPSMLERRKQRQLDNLAQLNEDFPGYVLPEIGLRDSIDEALELGRPVWEIKKTAARVAAKEMRAFTQCVFEKMGVV</sequence>
<dbReference type="AlphaFoldDB" id="A0AAD1C4M6"/>